<proteinExistence type="predicted"/>
<sequence length="664" mass="76601">MNIDTNNIEFQDALSLIQYTSQSVFLTGKAGTGKSTFLKYICENTRKKHIVLAPTGVAAINAGGSTIHSFFKMPFRPILPDDPDLSLTNGRIFNFLKYRKAHRKLLKEVELIIIDEISMVRADMIDFIDRVLRVFSGNMRLPFGGKQLLFVGDIYQLEPVVTSDAKEILERFYPNAYFFSARVFNEIKLVPIELKKVYRQTDKSFVEILDKIRNNTITNSDLKQLNSQYNPDYESDENVFSITLATRRDNVDYINEKHLSELTGQEYAFIGEIHGDFPEASLPTQKELILKEKAQIIFIKNDYERRWVNGTIGIISSISDEGIYVLLENGEEHLVEKDSWRNIRYTYNEEKKCIEEEELGSFIQYPMRLAWAITVHKSQGLTFSHVIIDFTGGAFAGGQTYVALSRCTSLDGIVLKKQISRSDIFIKPEIISFSRQFNDKKLIEQSLKLAQADRLYQEAVKYFDKGDFDNFLNVFFDAIHSRYDLEKPVIKRFIRKKLGIINKLRNKNEHLESKLHEQAQSMKKYAYEYYLLGNECITKAHDAKSALANFDKALSLDPLLVDAWIRKGITLMDMNEDNEAARCFNEAVRLSPRYFKALYNRGKLRYKTGDYEIAISDLLKASDLKPHNPTVHDRLGDAYSKIGNMEQATRQWSIAETIREQKSK</sequence>
<dbReference type="CDD" id="cd18809">
    <property type="entry name" value="SF1_C_RecD"/>
    <property type="match status" value="1"/>
</dbReference>
<dbReference type="Pfam" id="PF13181">
    <property type="entry name" value="TPR_8"/>
    <property type="match status" value="1"/>
</dbReference>
<dbReference type="InterPro" id="IPR051055">
    <property type="entry name" value="PIF1_helicase"/>
</dbReference>
<feature type="coiled-coil region" evidence="2">
    <location>
        <begin position="494"/>
        <end position="521"/>
    </location>
</feature>
<keyword evidence="4" id="KW-0547">Nucleotide-binding</keyword>
<dbReference type="PANTHER" id="PTHR47642">
    <property type="entry name" value="ATP-DEPENDENT DNA HELICASE"/>
    <property type="match status" value="1"/>
</dbReference>
<evidence type="ECO:0000313" key="5">
    <source>
        <dbReference type="Proteomes" id="UP000594042"/>
    </source>
</evidence>
<keyword evidence="4" id="KW-0378">Hydrolase</keyword>
<dbReference type="GO" id="GO:0000723">
    <property type="term" value="P:telomere maintenance"/>
    <property type="evidence" value="ECO:0007669"/>
    <property type="project" value="InterPro"/>
</dbReference>
<reference evidence="5" key="1">
    <citation type="submission" date="2020-07" db="EMBL/GenBank/DDBJ databases">
        <title>Complete genome sequencing of Coprobacter sp. strain 2CBH44.</title>
        <authorList>
            <person name="Sakamoto M."/>
            <person name="Murakami T."/>
            <person name="Mori H."/>
        </authorList>
    </citation>
    <scope>NUCLEOTIDE SEQUENCE [LARGE SCALE GENOMIC DNA]</scope>
    <source>
        <strain evidence="5">2CBH44</strain>
    </source>
</reference>
<dbReference type="InterPro" id="IPR010285">
    <property type="entry name" value="DNA_helicase_pif1-like_DEAD"/>
</dbReference>
<dbReference type="PROSITE" id="PS50005">
    <property type="entry name" value="TPR"/>
    <property type="match status" value="2"/>
</dbReference>
<dbReference type="GO" id="GO:0006281">
    <property type="term" value="P:DNA repair"/>
    <property type="evidence" value="ECO:0007669"/>
    <property type="project" value="InterPro"/>
</dbReference>
<feature type="repeat" description="TPR" evidence="1">
    <location>
        <begin position="595"/>
        <end position="628"/>
    </location>
</feature>
<dbReference type="GO" id="GO:0003678">
    <property type="term" value="F:DNA helicase activity"/>
    <property type="evidence" value="ECO:0007669"/>
    <property type="project" value="InterPro"/>
</dbReference>
<dbReference type="InterPro" id="IPR019734">
    <property type="entry name" value="TPR_rpt"/>
</dbReference>
<dbReference type="Proteomes" id="UP000594042">
    <property type="component" value="Chromosome"/>
</dbReference>
<protein>
    <submittedName>
        <fullName evidence="4">Helicase</fullName>
    </submittedName>
</protein>
<dbReference type="RefSeq" id="WP_200755559.1">
    <property type="nucleotide sequence ID" value="NZ_AP023322.1"/>
</dbReference>
<dbReference type="EMBL" id="AP023322">
    <property type="protein sequence ID" value="BCI62372.1"/>
    <property type="molecule type" value="Genomic_DNA"/>
</dbReference>
<dbReference type="KEGG" id="copr:Cop2CBH44_07250"/>
<keyword evidence="4" id="KW-0347">Helicase</keyword>
<dbReference type="SUPFAM" id="SSF52540">
    <property type="entry name" value="P-loop containing nucleoside triphosphate hydrolases"/>
    <property type="match status" value="2"/>
</dbReference>
<evidence type="ECO:0000313" key="4">
    <source>
        <dbReference type="EMBL" id="BCI62372.1"/>
    </source>
</evidence>
<dbReference type="AlphaFoldDB" id="A0A7G1HUC9"/>
<organism evidence="4 5">
    <name type="scientific">Coprobacter secundus subsp. similis</name>
    <dbReference type="NCBI Taxonomy" id="2751153"/>
    <lineage>
        <taxon>Bacteria</taxon>
        <taxon>Pseudomonadati</taxon>
        <taxon>Bacteroidota</taxon>
        <taxon>Bacteroidia</taxon>
        <taxon>Bacteroidales</taxon>
        <taxon>Barnesiellaceae</taxon>
        <taxon>Coprobacter</taxon>
    </lineage>
</organism>
<name>A0A7G1HUC9_9BACT</name>
<keyword evidence="1" id="KW-0802">TPR repeat</keyword>
<dbReference type="Gene3D" id="2.30.30.940">
    <property type="match status" value="1"/>
</dbReference>
<dbReference type="Gene3D" id="3.40.50.300">
    <property type="entry name" value="P-loop containing nucleotide triphosphate hydrolases"/>
    <property type="match status" value="1"/>
</dbReference>
<dbReference type="Pfam" id="PF05970">
    <property type="entry name" value="PIF1"/>
    <property type="match status" value="1"/>
</dbReference>
<keyword evidence="2" id="KW-0175">Coiled coil</keyword>
<evidence type="ECO:0000256" key="1">
    <source>
        <dbReference type="PROSITE-ProRule" id="PRU00339"/>
    </source>
</evidence>
<dbReference type="SMART" id="SM00028">
    <property type="entry name" value="TPR"/>
    <property type="match status" value="4"/>
</dbReference>
<accession>A0A7G1HUC9</accession>
<feature type="repeat" description="TPR" evidence="1">
    <location>
        <begin position="561"/>
        <end position="594"/>
    </location>
</feature>
<evidence type="ECO:0000259" key="3">
    <source>
        <dbReference type="SMART" id="SM00382"/>
    </source>
</evidence>
<gene>
    <name evidence="4" type="ORF">Cop2CBH44_07250</name>
</gene>
<evidence type="ECO:0000256" key="2">
    <source>
        <dbReference type="SAM" id="Coils"/>
    </source>
</evidence>
<dbReference type="FunFam" id="3.40.50.300:FF:001498">
    <property type="entry name" value="ATP-dependent DNA helicase"/>
    <property type="match status" value="1"/>
</dbReference>
<dbReference type="Pfam" id="PF13414">
    <property type="entry name" value="TPR_11"/>
    <property type="match status" value="1"/>
</dbReference>
<dbReference type="InterPro" id="IPR027417">
    <property type="entry name" value="P-loop_NTPase"/>
</dbReference>
<dbReference type="InterPro" id="IPR003593">
    <property type="entry name" value="AAA+_ATPase"/>
</dbReference>
<keyword evidence="4" id="KW-0067">ATP-binding</keyword>
<dbReference type="Gene3D" id="1.25.40.10">
    <property type="entry name" value="Tetratricopeptide repeat domain"/>
    <property type="match status" value="1"/>
</dbReference>
<dbReference type="PANTHER" id="PTHR47642:SF7">
    <property type="entry name" value="ATP-DEPENDENT DNA HELICASE PIF1"/>
    <property type="match status" value="1"/>
</dbReference>
<feature type="domain" description="AAA+ ATPase" evidence="3">
    <location>
        <begin position="20"/>
        <end position="329"/>
    </location>
</feature>
<keyword evidence="5" id="KW-1185">Reference proteome</keyword>
<dbReference type="InterPro" id="IPR011990">
    <property type="entry name" value="TPR-like_helical_dom_sf"/>
</dbReference>
<dbReference type="SMART" id="SM00382">
    <property type="entry name" value="AAA"/>
    <property type="match status" value="1"/>
</dbReference>
<dbReference type="SUPFAM" id="SSF48452">
    <property type="entry name" value="TPR-like"/>
    <property type="match status" value="1"/>
</dbReference>